<proteinExistence type="predicted"/>
<keyword evidence="1" id="KW-0812">Transmembrane</keyword>
<feature type="transmembrane region" description="Helical" evidence="1">
    <location>
        <begin position="245"/>
        <end position="267"/>
    </location>
</feature>
<protein>
    <submittedName>
        <fullName evidence="2">Uncharacterized protein</fullName>
    </submittedName>
</protein>
<accession>A0A8F8PQV1</accession>
<gene>
    <name evidence="2" type="ORF">KOM_12_205</name>
</gene>
<name>A0A8F8PQV1_9VIRU</name>
<keyword evidence="1" id="KW-1133">Transmembrane helix</keyword>
<keyword evidence="1" id="KW-0472">Membrane</keyword>
<dbReference type="EMBL" id="MZ420154">
    <property type="protein sequence ID" value="QYA18474.1"/>
    <property type="molecule type" value="Genomic_DNA"/>
</dbReference>
<organism evidence="2">
    <name type="scientific">Clandestinovirus</name>
    <dbReference type="NCBI Taxonomy" id="2831644"/>
    <lineage>
        <taxon>Viruses</taxon>
    </lineage>
</organism>
<reference evidence="2" key="1">
    <citation type="submission" date="2021-06" db="EMBL/GenBank/DDBJ databases">
        <authorList>
            <person name="Rolland C."/>
        </authorList>
    </citation>
    <scope>NUCLEOTIDE SEQUENCE</scope>
    <source>
        <strain evidence="2">347.936635</strain>
    </source>
</reference>
<evidence type="ECO:0000313" key="2">
    <source>
        <dbReference type="EMBL" id="QYA18474.1"/>
    </source>
</evidence>
<evidence type="ECO:0000256" key="1">
    <source>
        <dbReference type="SAM" id="Phobius"/>
    </source>
</evidence>
<sequence>MITEQPYTTGLPPAPRVSVISDESKGCKKMQPGRYYFSMIMDVSTDVDQAYLTMAPGRSGIDSMSPITSIDIPSEWNGFQISNIPLSRARPMALVMMSKDGNDFYQVGVAPAVPRPIAWNDPMIASGSFDDNTGLYTLTILHPQSRLNGDIVGQMVYRKTEDANQNYELTSLDQFFEPTVPGLTGLPEIRKPDPKPTEIRDVNKTVRAIPYVNTGESFGWPNGMVKVSADSDIGRTNQQQSSDSGYGVTPATAVMVMSGLLVGYLAVVMTR</sequence>